<organism evidence="1 2">
    <name type="scientific">Neisseria gonorrhoeae (strain NCCP11945)</name>
    <dbReference type="NCBI Taxonomy" id="521006"/>
    <lineage>
        <taxon>Bacteria</taxon>
        <taxon>Pseudomonadati</taxon>
        <taxon>Pseudomonadota</taxon>
        <taxon>Betaproteobacteria</taxon>
        <taxon>Neisseriales</taxon>
        <taxon>Neisseriaceae</taxon>
        <taxon>Neisseria</taxon>
    </lineage>
</organism>
<protein>
    <submittedName>
        <fullName evidence="1">Uncharacterized protein</fullName>
    </submittedName>
</protein>
<accession>B4RQA7</accession>
<dbReference type="AlphaFoldDB" id="B4RQA7"/>
<dbReference type="KEGG" id="ngk:NGK_1805"/>
<evidence type="ECO:0000313" key="2">
    <source>
        <dbReference type="Proteomes" id="UP000002564"/>
    </source>
</evidence>
<dbReference type="Proteomes" id="UP000002564">
    <property type="component" value="Chromosome"/>
</dbReference>
<evidence type="ECO:0000313" key="1">
    <source>
        <dbReference type="EMBL" id="ACF30444.1"/>
    </source>
</evidence>
<sequence>MVETLSVGAVECSLSAAVCRLKHPRYRLIICYCNLNL</sequence>
<proteinExistence type="predicted"/>
<gene>
    <name evidence="1" type="ordered locus">NGK_1805</name>
</gene>
<reference evidence="1 2" key="1">
    <citation type="journal article" date="2008" name="J. Bacteriol.">
        <title>Complete genome sequence of Neisseria gonorrhoeae NCCP11945.</title>
        <authorList>
            <person name="Chung G.T."/>
            <person name="Yoo J.S."/>
            <person name="Oh H.B."/>
            <person name="Lee Y.S."/>
            <person name="Cha S.H."/>
            <person name="Kim S.J."/>
            <person name="Yoo C.K."/>
        </authorList>
    </citation>
    <scope>NUCLEOTIDE SEQUENCE [LARGE SCALE GENOMIC DNA]</scope>
    <source>
        <strain evidence="1 2">NCCP11945</strain>
    </source>
</reference>
<name>B4RQA7_NEIG2</name>
<dbReference type="HOGENOM" id="CLU_3346309_0_0_4"/>
<dbReference type="EMBL" id="CP001050">
    <property type="protein sequence ID" value="ACF30444.1"/>
    <property type="molecule type" value="Genomic_DNA"/>
</dbReference>